<feature type="region of interest" description="Disordered" evidence="1">
    <location>
        <begin position="1"/>
        <end position="157"/>
    </location>
</feature>
<name>A0A1Z5JGC1_FISSO</name>
<feature type="compositionally biased region" description="Low complexity" evidence="1">
    <location>
        <begin position="270"/>
        <end position="284"/>
    </location>
</feature>
<reference evidence="2 3" key="1">
    <citation type="journal article" date="2015" name="Plant Cell">
        <title>Oil accumulation by the oleaginous diatom Fistulifera solaris as revealed by the genome and transcriptome.</title>
        <authorList>
            <person name="Tanaka T."/>
            <person name="Maeda Y."/>
            <person name="Veluchamy A."/>
            <person name="Tanaka M."/>
            <person name="Abida H."/>
            <person name="Marechal E."/>
            <person name="Bowler C."/>
            <person name="Muto M."/>
            <person name="Sunaga Y."/>
            <person name="Tanaka M."/>
            <person name="Yoshino T."/>
            <person name="Taniguchi T."/>
            <person name="Fukuda Y."/>
            <person name="Nemoto M."/>
            <person name="Matsumoto M."/>
            <person name="Wong P.S."/>
            <person name="Aburatani S."/>
            <person name="Fujibuchi W."/>
        </authorList>
    </citation>
    <scope>NUCLEOTIDE SEQUENCE [LARGE SCALE GENOMIC DNA]</scope>
    <source>
        <strain evidence="2 3">JPCC DA0580</strain>
    </source>
</reference>
<dbReference type="EMBL" id="BDSP01000060">
    <property type="protein sequence ID" value="GAX13050.1"/>
    <property type="molecule type" value="Genomic_DNA"/>
</dbReference>
<comment type="caution">
    <text evidence="2">The sequence shown here is derived from an EMBL/GenBank/DDBJ whole genome shotgun (WGS) entry which is preliminary data.</text>
</comment>
<keyword evidence="3" id="KW-1185">Reference proteome</keyword>
<dbReference type="AlphaFoldDB" id="A0A1Z5JGC1"/>
<evidence type="ECO:0000256" key="1">
    <source>
        <dbReference type="SAM" id="MobiDB-lite"/>
    </source>
</evidence>
<sequence length="443" mass="48350">MDSRLSSIVKTILKRQDAGEESPMQEESIFETPPPVPPSYYPPPPDRYMGGMSGKPFDPRRHTPVARSPSEGTPDGEKLAGDIKQQEQRELDSSLLGHLDEENGMVEPSGDVHSKNNLTLPFGYSPGFSPGSKPPAADTSPQSSLDTQPFERSKFHTSPATMEIEFVACTQSHAEIVGLFPDNASSVASAGSGGGIATTATTHEETGTTVKDGLTLAANQSESENRVRRPDPPGLLARDAAISWIRGKRYVAGELDQSSIRVSCAGAAPSADNQSVSVADDSSVTDNGSDDKENMPPSDSDKNVSTVDNHSNADDDCRAPIPLDSPLVEGNSGSMEEVERFPKVQPWINELFSPLDEGTTENKFVGKRVILSEYDNKFYFGTVVRFFRDYEVDEENSLWHVLHDDGDSEDMEEPEIEKALRIYEEGGWDKKDPSSSRYDPVFE</sequence>
<feature type="region of interest" description="Disordered" evidence="1">
    <location>
        <begin position="187"/>
        <end position="235"/>
    </location>
</feature>
<feature type="compositionally biased region" description="Basic and acidic residues" evidence="1">
    <location>
        <begin position="75"/>
        <end position="92"/>
    </location>
</feature>
<gene>
    <name evidence="2" type="ORF">FisN_2Hh569</name>
</gene>
<organism evidence="2 3">
    <name type="scientific">Fistulifera solaris</name>
    <name type="common">Oleaginous diatom</name>
    <dbReference type="NCBI Taxonomy" id="1519565"/>
    <lineage>
        <taxon>Eukaryota</taxon>
        <taxon>Sar</taxon>
        <taxon>Stramenopiles</taxon>
        <taxon>Ochrophyta</taxon>
        <taxon>Bacillariophyta</taxon>
        <taxon>Bacillariophyceae</taxon>
        <taxon>Bacillariophycidae</taxon>
        <taxon>Naviculales</taxon>
        <taxon>Naviculaceae</taxon>
        <taxon>Fistulifera</taxon>
    </lineage>
</organism>
<dbReference type="Proteomes" id="UP000198406">
    <property type="component" value="Unassembled WGS sequence"/>
</dbReference>
<feature type="compositionally biased region" description="Basic and acidic residues" evidence="1">
    <location>
        <begin position="289"/>
        <end position="302"/>
    </location>
</feature>
<evidence type="ECO:0008006" key="4">
    <source>
        <dbReference type="Google" id="ProtNLM"/>
    </source>
</evidence>
<protein>
    <recommendedName>
        <fullName evidence="4">Tudor domain-containing protein</fullName>
    </recommendedName>
</protein>
<evidence type="ECO:0000313" key="2">
    <source>
        <dbReference type="EMBL" id="GAX13050.1"/>
    </source>
</evidence>
<dbReference type="InParanoid" id="A0A1Z5JGC1"/>
<proteinExistence type="predicted"/>
<feature type="compositionally biased region" description="Pro residues" evidence="1">
    <location>
        <begin position="32"/>
        <end position="46"/>
    </location>
</feature>
<accession>A0A1Z5JGC1</accession>
<feature type="region of interest" description="Disordered" evidence="1">
    <location>
        <begin position="266"/>
        <end position="338"/>
    </location>
</feature>
<evidence type="ECO:0000313" key="3">
    <source>
        <dbReference type="Proteomes" id="UP000198406"/>
    </source>
</evidence>